<feature type="region of interest" description="Disordered" evidence="1">
    <location>
        <begin position="1"/>
        <end position="20"/>
    </location>
</feature>
<dbReference type="Proteomes" id="UP001201980">
    <property type="component" value="Unassembled WGS sequence"/>
</dbReference>
<sequence>ILGFPAEVRRNSPNGASQELGRLGPSRLEFRFWRRPSLVWRRAGFRARKEELQWTEALEEGTAEKGHGRPGVKTWSSGSPCAGPYWKGRLGVGVGVEEHGFKGDSETLGPGMSFFTSSDMLPADTLAVWLEIFAVLGQDQYQIPNSAVLVVANGVAVCQQKVEFQ</sequence>
<protein>
    <submittedName>
        <fullName evidence="2">Uncharacterized protein</fullName>
    </submittedName>
</protein>
<dbReference type="EMBL" id="JAKWBI020000269">
    <property type="protein sequence ID" value="KAJ2897562.1"/>
    <property type="molecule type" value="Genomic_DNA"/>
</dbReference>
<evidence type="ECO:0000256" key="1">
    <source>
        <dbReference type="SAM" id="MobiDB-lite"/>
    </source>
</evidence>
<accession>A0AAD5RS82</accession>
<proteinExistence type="predicted"/>
<feature type="non-terminal residue" evidence="2">
    <location>
        <position position="1"/>
    </location>
</feature>
<gene>
    <name evidence="2" type="ORF">MKZ38_004547</name>
</gene>
<evidence type="ECO:0000313" key="3">
    <source>
        <dbReference type="Proteomes" id="UP001201980"/>
    </source>
</evidence>
<reference evidence="2" key="1">
    <citation type="submission" date="2022-07" db="EMBL/GenBank/DDBJ databases">
        <title>Draft genome sequence of Zalerion maritima ATCC 34329, a (micro)plastics degrading marine fungus.</title>
        <authorList>
            <person name="Paco A."/>
            <person name="Goncalves M.F.M."/>
            <person name="Rocha-Santos T.A.P."/>
            <person name="Alves A."/>
        </authorList>
    </citation>
    <scope>NUCLEOTIDE SEQUENCE</scope>
    <source>
        <strain evidence="2">ATCC 34329</strain>
    </source>
</reference>
<comment type="caution">
    <text evidence="2">The sequence shown here is derived from an EMBL/GenBank/DDBJ whole genome shotgun (WGS) entry which is preliminary data.</text>
</comment>
<dbReference type="AlphaFoldDB" id="A0AAD5RS82"/>
<name>A0AAD5RS82_9PEZI</name>
<keyword evidence="3" id="KW-1185">Reference proteome</keyword>
<organism evidence="2 3">
    <name type="scientific">Zalerion maritima</name>
    <dbReference type="NCBI Taxonomy" id="339359"/>
    <lineage>
        <taxon>Eukaryota</taxon>
        <taxon>Fungi</taxon>
        <taxon>Dikarya</taxon>
        <taxon>Ascomycota</taxon>
        <taxon>Pezizomycotina</taxon>
        <taxon>Sordariomycetes</taxon>
        <taxon>Lulworthiomycetidae</taxon>
        <taxon>Lulworthiales</taxon>
        <taxon>Lulworthiaceae</taxon>
        <taxon>Zalerion</taxon>
    </lineage>
</organism>
<evidence type="ECO:0000313" key="2">
    <source>
        <dbReference type="EMBL" id="KAJ2897562.1"/>
    </source>
</evidence>